<keyword evidence="8" id="KW-1185">Reference proteome</keyword>
<proteinExistence type="predicted"/>
<evidence type="ECO:0000256" key="3">
    <source>
        <dbReference type="ARBA" id="ARBA00022759"/>
    </source>
</evidence>
<keyword evidence="6" id="KW-0346">Stress response</keyword>
<evidence type="ECO:0000313" key="7">
    <source>
        <dbReference type="EMBL" id="AGT35905.1"/>
    </source>
</evidence>
<evidence type="ECO:0000256" key="6">
    <source>
        <dbReference type="ARBA" id="ARBA00023016"/>
    </source>
</evidence>
<keyword evidence="5" id="KW-0694">RNA-binding</keyword>
<dbReference type="InterPro" id="IPR012933">
    <property type="entry name" value="HicA_mRNA_interferase"/>
</dbReference>
<dbReference type="PANTHER" id="PTHR34873:SF3">
    <property type="entry name" value="ADDICTION MODULE TOXIN, HICA FAMILY"/>
    <property type="match status" value="1"/>
</dbReference>
<keyword evidence="2" id="KW-0540">Nuclease</keyword>
<dbReference type="HOGENOM" id="CLU_164851_6_0_2"/>
<dbReference type="Gene3D" id="3.30.920.30">
    <property type="entry name" value="Hypothetical protein"/>
    <property type="match status" value="1"/>
</dbReference>
<keyword evidence="4" id="KW-0378">Hydrolase</keyword>
<dbReference type="EMBL" id="CP006646">
    <property type="protein sequence ID" value="AGT35905.1"/>
    <property type="molecule type" value="Genomic_DNA"/>
</dbReference>
<dbReference type="PATRIC" id="fig|1365176.7.peg.1549"/>
<evidence type="ECO:0000313" key="8">
    <source>
        <dbReference type="Proteomes" id="UP000015543"/>
    </source>
</evidence>
<dbReference type="KEGG" id="thb:N186_07835"/>
<evidence type="ECO:0000256" key="1">
    <source>
        <dbReference type="ARBA" id="ARBA00022649"/>
    </source>
</evidence>
<keyword evidence="3" id="KW-0255">Endonuclease</keyword>
<evidence type="ECO:0000256" key="4">
    <source>
        <dbReference type="ARBA" id="ARBA00022801"/>
    </source>
</evidence>
<dbReference type="InterPro" id="IPR038570">
    <property type="entry name" value="HicA_sf"/>
</dbReference>
<sequence>MSLRPVPADKVIKVLMKVGFKPVRQKGGHIILKHEDGRVTVILVHKGEEIGRGLLTRIIKEAGLTREELLKLF</sequence>
<dbReference type="eggNOG" id="arCOG03088">
    <property type="taxonomic scope" value="Archaea"/>
</dbReference>
<dbReference type="Proteomes" id="UP000015543">
    <property type="component" value="Chromosome"/>
</dbReference>
<name>S5Z955_9CREN</name>
<evidence type="ECO:0008006" key="9">
    <source>
        <dbReference type="Google" id="ProtNLM"/>
    </source>
</evidence>
<dbReference type="PANTHER" id="PTHR34873">
    <property type="entry name" value="SSR1766 PROTEIN"/>
    <property type="match status" value="1"/>
</dbReference>
<dbReference type="GO" id="GO:0003729">
    <property type="term" value="F:mRNA binding"/>
    <property type="evidence" value="ECO:0007669"/>
    <property type="project" value="InterPro"/>
</dbReference>
<accession>S5Z955</accession>
<evidence type="ECO:0000256" key="5">
    <source>
        <dbReference type="ARBA" id="ARBA00022884"/>
    </source>
</evidence>
<protein>
    <recommendedName>
        <fullName evidence="9">Addiction module toxin, HicA family</fullName>
    </recommendedName>
</protein>
<dbReference type="GO" id="GO:0016787">
    <property type="term" value="F:hydrolase activity"/>
    <property type="evidence" value="ECO:0007669"/>
    <property type="project" value="UniProtKB-KW"/>
</dbReference>
<dbReference type="SUPFAM" id="SSF54786">
    <property type="entry name" value="YcfA/nrd intein domain"/>
    <property type="match status" value="1"/>
</dbReference>
<gene>
    <name evidence="7" type="ORF">N186_07835</name>
</gene>
<dbReference type="GO" id="GO:0004519">
    <property type="term" value="F:endonuclease activity"/>
    <property type="evidence" value="ECO:0007669"/>
    <property type="project" value="UniProtKB-KW"/>
</dbReference>
<evidence type="ECO:0000256" key="2">
    <source>
        <dbReference type="ARBA" id="ARBA00022722"/>
    </source>
</evidence>
<dbReference type="AlphaFoldDB" id="S5Z955"/>
<reference evidence="7 8" key="1">
    <citation type="journal article" date="2013" name="Genome Announc.">
        <title>Complete Genomic Sequence of 'Thermofilum adornatus' Strain 1910bT, a Hyperthermophilic Anaerobic Organotrophic Crenarchaeon.</title>
        <authorList>
            <person name="Dominova I.N."/>
            <person name="Kublanov I.V."/>
            <person name="Podosokorskaya O.A."/>
            <person name="Derbikova K.S."/>
            <person name="Patrushev M.V."/>
            <person name="Toshchakov S.V."/>
        </authorList>
    </citation>
    <scope>NUCLEOTIDE SEQUENCE [LARGE SCALE GENOMIC DNA]</scope>
    <source>
        <strain evidence="8">1910b</strain>
    </source>
</reference>
<dbReference type="RefSeq" id="WP_020963212.1">
    <property type="nucleotide sequence ID" value="NC_022093.1"/>
</dbReference>
<keyword evidence="1" id="KW-1277">Toxin-antitoxin system</keyword>
<organism evidence="7 8">
    <name type="scientific">Thermofilum adornatum</name>
    <dbReference type="NCBI Taxonomy" id="1365176"/>
    <lineage>
        <taxon>Archaea</taxon>
        <taxon>Thermoproteota</taxon>
        <taxon>Thermoprotei</taxon>
        <taxon>Thermofilales</taxon>
        <taxon>Thermofilaceae</taxon>
        <taxon>Thermofilum</taxon>
    </lineage>
</organism>
<dbReference type="Pfam" id="PF07927">
    <property type="entry name" value="HicA_toxin"/>
    <property type="match status" value="1"/>
</dbReference>
<dbReference type="GeneID" id="41583967"/>